<evidence type="ECO:0000313" key="2">
    <source>
        <dbReference type="EMBL" id="KAL3100949.1"/>
    </source>
</evidence>
<gene>
    <name evidence="2" type="ORF">niasHS_001409</name>
</gene>
<feature type="compositionally biased region" description="Basic residues" evidence="1">
    <location>
        <begin position="22"/>
        <end position="34"/>
    </location>
</feature>
<sequence length="71" mass="7603">MEEEAAADKGKAGRDGEDEKEKRKKKHATNTQHAHRVVGWVGACSLPHAHAAPNACPSSPSLVILTCARVF</sequence>
<name>A0ABD2KDD3_HETSC</name>
<feature type="compositionally biased region" description="Basic and acidic residues" evidence="1">
    <location>
        <begin position="1"/>
        <end position="21"/>
    </location>
</feature>
<dbReference type="Proteomes" id="UP001620645">
    <property type="component" value="Unassembled WGS sequence"/>
</dbReference>
<keyword evidence="3" id="KW-1185">Reference proteome</keyword>
<comment type="caution">
    <text evidence="2">The sequence shown here is derived from an EMBL/GenBank/DDBJ whole genome shotgun (WGS) entry which is preliminary data.</text>
</comment>
<evidence type="ECO:0000313" key="3">
    <source>
        <dbReference type="Proteomes" id="UP001620645"/>
    </source>
</evidence>
<dbReference type="EMBL" id="JBICCN010000027">
    <property type="protein sequence ID" value="KAL3100949.1"/>
    <property type="molecule type" value="Genomic_DNA"/>
</dbReference>
<evidence type="ECO:0000256" key="1">
    <source>
        <dbReference type="SAM" id="MobiDB-lite"/>
    </source>
</evidence>
<reference evidence="2 3" key="1">
    <citation type="submission" date="2024-10" db="EMBL/GenBank/DDBJ databases">
        <authorList>
            <person name="Kim D."/>
        </authorList>
    </citation>
    <scope>NUCLEOTIDE SEQUENCE [LARGE SCALE GENOMIC DNA]</scope>
    <source>
        <strain evidence="2">Taebaek</strain>
    </source>
</reference>
<feature type="region of interest" description="Disordered" evidence="1">
    <location>
        <begin position="1"/>
        <end position="34"/>
    </location>
</feature>
<organism evidence="2 3">
    <name type="scientific">Heterodera schachtii</name>
    <name type="common">Sugarbeet cyst nematode worm</name>
    <name type="synonym">Tylenchus schachtii</name>
    <dbReference type="NCBI Taxonomy" id="97005"/>
    <lineage>
        <taxon>Eukaryota</taxon>
        <taxon>Metazoa</taxon>
        <taxon>Ecdysozoa</taxon>
        <taxon>Nematoda</taxon>
        <taxon>Chromadorea</taxon>
        <taxon>Rhabditida</taxon>
        <taxon>Tylenchina</taxon>
        <taxon>Tylenchomorpha</taxon>
        <taxon>Tylenchoidea</taxon>
        <taxon>Heteroderidae</taxon>
        <taxon>Heteroderinae</taxon>
        <taxon>Heterodera</taxon>
    </lineage>
</organism>
<proteinExistence type="predicted"/>
<dbReference type="AlphaFoldDB" id="A0ABD2KDD3"/>
<protein>
    <submittedName>
        <fullName evidence="2">Uncharacterized protein</fullName>
    </submittedName>
</protein>
<accession>A0ABD2KDD3</accession>